<sequence>MIFRICFCVFALGMVLMTADITQAQQRSTDLKATPPPGEVEFPACCDSCDQNGCTGCNSGPEGLTCGSGLIKAECSISNNKVSCEEDTASTPLQSTPNKFQTRQ</sequence>
<evidence type="ECO:0000256" key="1">
    <source>
        <dbReference type="SAM" id="SignalP"/>
    </source>
</evidence>
<evidence type="ECO:0000313" key="3">
    <source>
        <dbReference type="Proteomes" id="UP000761264"/>
    </source>
</evidence>
<accession>A0A967CAI1</accession>
<evidence type="ECO:0000313" key="2">
    <source>
        <dbReference type="EMBL" id="NIA67693.1"/>
    </source>
</evidence>
<keyword evidence="3" id="KW-1185">Reference proteome</keyword>
<protein>
    <submittedName>
        <fullName evidence="2">Uncharacterized protein</fullName>
    </submittedName>
</protein>
<comment type="caution">
    <text evidence="2">The sequence shown here is derived from an EMBL/GenBank/DDBJ whole genome shotgun (WGS) entry which is preliminary data.</text>
</comment>
<reference evidence="2" key="1">
    <citation type="submission" date="2020-03" db="EMBL/GenBank/DDBJ databases">
        <title>Genome of Pelagibius litoralis DSM 21314T.</title>
        <authorList>
            <person name="Wang G."/>
        </authorList>
    </citation>
    <scope>NUCLEOTIDE SEQUENCE</scope>
    <source>
        <strain evidence="2">DSM 21314</strain>
    </source>
</reference>
<dbReference type="RefSeq" id="WP_167221485.1">
    <property type="nucleotide sequence ID" value="NZ_JAAQPH010000002.1"/>
</dbReference>
<feature type="chain" id="PRO_5036684363" evidence="1">
    <location>
        <begin position="25"/>
        <end position="104"/>
    </location>
</feature>
<proteinExistence type="predicted"/>
<keyword evidence="1" id="KW-0732">Signal</keyword>
<gene>
    <name evidence="2" type="ORF">HBA54_03740</name>
</gene>
<dbReference type="AlphaFoldDB" id="A0A967CAI1"/>
<dbReference type="Proteomes" id="UP000761264">
    <property type="component" value="Unassembled WGS sequence"/>
</dbReference>
<organism evidence="2 3">
    <name type="scientific">Pelagibius litoralis</name>
    <dbReference type="NCBI Taxonomy" id="374515"/>
    <lineage>
        <taxon>Bacteria</taxon>
        <taxon>Pseudomonadati</taxon>
        <taxon>Pseudomonadota</taxon>
        <taxon>Alphaproteobacteria</taxon>
        <taxon>Rhodospirillales</taxon>
        <taxon>Rhodovibrionaceae</taxon>
        <taxon>Pelagibius</taxon>
    </lineage>
</organism>
<dbReference type="EMBL" id="JAAQPH010000002">
    <property type="protein sequence ID" value="NIA67693.1"/>
    <property type="molecule type" value="Genomic_DNA"/>
</dbReference>
<feature type="signal peptide" evidence="1">
    <location>
        <begin position="1"/>
        <end position="24"/>
    </location>
</feature>
<name>A0A967CAI1_9PROT</name>